<dbReference type="STRING" id="112498.A0A2D3VBX1"/>
<protein>
    <submittedName>
        <fullName evidence="1">Uncharacterized protein</fullName>
    </submittedName>
</protein>
<dbReference type="OrthoDB" id="3646623at2759"/>
<sequence>MNSTQSYQPLKAFEVTKSGTFTTRHLQLRQNGETILWINTHSGFMQPTQINLQMQSQNGPTVAAVRLKRMSSGCRVMLGSPDGTDREQWQDVESQSLSGKRYGFQYQGTSFAWKRTHKKEFGASGWGRGGFKFVQASKPDEILAVYITDRKWFNNTDIARIEFMTELGREVELMALAAMLGIAEHIRRANRASSGGGGGGGGGC</sequence>
<dbReference type="RefSeq" id="XP_023632316.1">
    <property type="nucleotide sequence ID" value="XM_023776548.1"/>
</dbReference>
<dbReference type="EMBL" id="FJUY01000029">
    <property type="protein sequence ID" value="CZT25658.1"/>
    <property type="molecule type" value="Genomic_DNA"/>
</dbReference>
<name>A0A2D3VBX1_9PEZI</name>
<keyword evidence="2" id="KW-1185">Reference proteome</keyword>
<proteinExistence type="predicted"/>
<accession>A0A2D3VBX1</accession>
<dbReference type="GeneID" id="35606346"/>
<reference evidence="1 2" key="1">
    <citation type="submission" date="2016-03" db="EMBL/GenBank/DDBJ databases">
        <authorList>
            <person name="Ploux O."/>
        </authorList>
    </citation>
    <scope>NUCLEOTIDE SEQUENCE [LARGE SCALE GENOMIC DNA]</scope>
    <source>
        <strain evidence="1 2">URUG2</strain>
    </source>
</reference>
<evidence type="ECO:0000313" key="2">
    <source>
        <dbReference type="Proteomes" id="UP000225277"/>
    </source>
</evidence>
<dbReference type="AlphaFoldDB" id="A0A2D3VBX1"/>
<organism evidence="1 2">
    <name type="scientific">Ramularia collo-cygni</name>
    <dbReference type="NCBI Taxonomy" id="112498"/>
    <lineage>
        <taxon>Eukaryota</taxon>
        <taxon>Fungi</taxon>
        <taxon>Dikarya</taxon>
        <taxon>Ascomycota</taxon>
        <taxon>Pezizomycotina</taxon>
        <taxon>Dothideomycetes</taxon>
        <taxon>Dothideomycetidae</taxon>
        <taxon>Mycosphaerellales</taxon>
        <taxon>Mycosphaerellaceae</taxon>
        <taxon>Ramularia</taxon>
    </lineage>
</organism>
<evidence type="ECO:0000313" key="1">
    <source>
        <dbReference type="EMBL" id="CZT25658.1"/>
    </source>
</evidence>
<dbReference type="Proteomes" id="UP000225277">
    <property type="component" value="Unassembled WGS sequence"/>
</dbReference>
<gene>
    <name evidence="1" type="ORF">RCC_11327</name>
</gene>